<dbReference type="GO" id="GO:1904047">
    <property type="term" value="F:S-adenosyl-L-methionine binding"/>
    <property type="evidence" value="ECO:0007669"/>
    <property type="project" value="TreeGrafter"/>
</dbReference>
<gene>
    <name evidence="7" type="ORF">CK510_10100</name>
</gene>
<dbReference type="OrthoDB" id="9805629at2"/>
<dbReference type="EC" id="2.1.1.72" evidence="2"/>
<evidence type="ECO:0000256" key="2">
    <source>
        <dbReference type="ARBA" id="ARBA00011900"/>
    </source>
</evidence>
<dbReference type="Proteomes" id="UP000218238">
    <property type="component" value="Unassembled WGS sequence"/>
</dbReference>
<dbReference type="RefSeq" id="WP_095721578.1">
    <property type="nucleotide sequence ID" value="NZ_NTFS01000086.1"/>
</dbReference>
<organism evidence="7 8">
    <name type="scientific">Brunnivagina elsteri CCALA 953</name>
    <dbReference type="NCBI Taxonomy" id="987040"/>
    <lineage>
        <taxon>Bacteria</taxon>
        <taxon>Bacillati</taxon>
        <taxon>Cyanobacteriota</taxon>
        <taxon>Cyanophyceae</taxon>
        <taxon>Nostocales</taxon>
        <taxon>Calotrichaceae</taxon>
        <taxon>Brunnivagina</taxon>
    </lineage>
</organism>
<evidence type="ECO:0000256" key="5">
    <source>
        <dbReference type="ARBA" id="ARBA00022691"/>
    </source>
</evidence>
<dbReference type="Gene3D" id="1.10.1020.10">
    <property type="entry name" value="Adenine-specific Methyltransferase, Domain 2"/>
    <property type="match status" value="1"/>
</dbReference>
<dbReference type="InterPro" id="IPR029063">
    <property type="entry name" value="SAM-dependent_MTases_sf"/>
</dbReference>
<dbReference type="GO" id="GO:0006298">
    <property type="term" value="P:mismatch repair"/>
    <property type="evidence" value="ECO:0007669"/>
    <property type="project" value="TreeGrafter"/>
</dbReference>
<dbReference type="PRINTS" id="PR00505">
    <property type="entry name" value="D12N6MTFRASE"/>
</dbReference>
<proteinExistence type="inferred from homology"/>
<comment type="similarity">
    <text evidence="1">Belongs to the N(4)/N(6)-methyltransferase family.</text>
</comment>
<keyword evidence="5" id="KW-0949">S-adenosyl-L-methionine</keyword>
<dbReference type="PROSITE" id="PS00092">
    <property type="entry name" value="N6_MTASE"/>
    <property type="match status" value="1"/>
</dbReference>
<evidence type="ECO:0000256" key="1">
    <source>
        <dbReference type="ARBA" id="ARBA00006594"/>
    </source>
</evidence>
<comment type="caution">
    <text evidence="7">The sequence shown here is derived from an EMBL/GenBank/DDBJ whole genome shotgun (WGS) entry which is preliminary data.</text>
</comment>
<dbReference type="GO" id="GO:0009007">
    <property type="term" value="F:site-specific DNA-methyltransferase (adenine-specific) activity"/>
    <property type="evidence" value="ECO:0007669"/>
    <property type="project" value="UniProtKB-EC"/>
</dbReference>
<comment type="catalytic activity">
    <reaction evidence="6">
        <text>a 2'-deoxyadenosine in DNA + S-adenosyl-L-methionine = an N(6)-methyl-2'-deoxyadenosine in DNA + S-adenosyl-L-homocysteine + H(+)</text>
        <dbReference type="Rhea" id="RHEA:15197"/>
        <dbReference type="Rhea" id="RHEA-COMP:12418"/>
        <dbReference type="Rhea" id="RHEA-COMP:12419"/>
        <dbReference type="ChEBI" id="CHEBI:15378"/>
        <dbReference type="ChEBI" id="CHEBI:57856"/>
        <dbReference type="ChEBI" id="CHEBI:59789"/>
        <dbReference type="ChEBI" id="CHEBI:90615"/>
        <dbReference type="ChEBI" id="CHEBI:90616"/>
        <dbReference type="EC" id="2.1.1.72"/>
    </reaction>
</comment>
<dbReference type="AlphaFoldDB" id="A0A2A2TK78"/>
<keyword evidence="4" id="KW-0808">Transferase</keyword>
<evidence type="ECO:0000313" key="8">
    <source>
        <dbReference type="Proteomes" id="UP000218238"/>
    </source>
</evidence>
<dbReference type="GO" id="GO:0043565">
    <property type="term" value="F:sequence-specific DNA binding"/>
    <property type="evidence" value="ECO:0007669"/>
    <property type="project" value="TreeGrafter"/>
</dbReference>
<dbReference type="PANTHER" id="PTHR30481:SF2">
    <property type="entry name" value="SITE-SPECIFIC DNA-METHYLTRANSFERASE (ADENINE-SPECIFIC)"/>
    <property type="match status" value="1"/>
</dbReference>
<name>A0A2A2TK78_9CYAN</name>
<dbReference type="Pfam" id="PF02086">
    <property type="entry name" value="MethyltransfD12"/>
    <property type="match status" value="1"/>
</dbReference>
<dbReference type="InterPro" id="IPR023095">
    <property type="entry name" value="Ade_MeTrfase_dom_2"/>
</dbReference>
<dbReference type="GO" id="GO:0009307">
    <property type="term" value="P:DNA restriction-modification system"/>
    <property type="evidence" value="ECO:0007669"/>
    <property type="project" value="InterPro"/>
</dbReference>
<dbReference type="InterPro" id="IPR012263">
    <property type="entry name" value="M_m6A_EcoRV"/>
</dbReference>
<dbReference type="InterPro" id="IPR002052">
    <property type="entry name" value="DNA_methylase_N6_adenine_CS"/>
</dbReference>
<dbReference type="PANTHER" id="PTHR30481">
    <property type="entry name" value="DNA ADENINE METHYLASE"/>
    <property type="match status" value="1"/>
</dbReference>
<keyword evidence="3 7" id="KW-0489">Methyltransferase</keyword>
<dbReference type="EMBL" id="NTFS01000086">
    <property type="protein sequence ID" value="PAX56523.1"/>
    <property type="molecule type" value="Genomic_DNA"/>
</dbReference>
<evidence type="ECO:0000256" key="6">
    <source>
        <dbReference type="ARBA" id="ARBA00047942"/>
    </source>
</evidence>
<evidence type="ECO:0000256" key="3">
    <source>
        <dbReference type="ARBA" id="ARBA00022603"/>
    </source>
</evidence>
<accession>A0A2A2TK78</accession>
<dbReference type="Gene3D" id="3.40.50.150">
    <property type="entry name" value="Vaccinia Virus protein VP39"/>
    <property type="match status" value="1"/>
</dbReference>
<dbReference type="PIRSF" id="PIRSF000398">
    <property type="entry name" value="M_m6A_EcoRV"/>
    <property type="match status" value="1"/>
</dbReference>
<dbReference type="SUPFAM" id="SSF53335">
    <property type="entry name" value="S-adenosyl-L-methionine-dependent methyltransferases"/>
    <property type="match status" value="1"/>
</dbReference>
<sequence length="274" mass="32176">MIKSPLRYPGGKSKVVKHLAKFLPQNFSEYREPMVGGGSVFLYVKQKFPNLSFWINDLNQDVYSFWKFVQYNLPQLVEELEYIRDVAVVGKLLFEELTDKNINFENCTFDERAVRFFVLNRITFSGTVEAGGFSEEAFHKRFTYSSIERLAKLKEVIKDIQITNFDYGELLETPGKDVFIYLDPPYLSATQSRLYGKSGELHTCFEHDRFCQMLKACPHKWMVTYDNSEQIINNFRDFAYIYNWEVQYGMNNYKQDKAAKGQELIITNYLVDIS</sequence>
<protein>
    <recommendedName>
        <fullName evidence="2">site-specific DNA-methyltransferase (adenine-specific)</fullName>
        <ecNumber evidence="2">2.1.1.72</ecNumber>
    </recommendedName>
</protein>
<keyword evidence="8" id="KW-1185">Reference proteome</keyword>
<dbReference type="InterPro" id="IPR012327">
    <property type="entry name" value="MeTrfase_D12"/>
</dbReference>
<evidence type="ECO:0000313" key="7">
    <source>
        <dbReference type="EMBL" id="PAX56523.1"/>
    </source>
</evidence>
<dbReference type="GO" id="GO:0032259">
    <property type="term" value="P:methylation"/>
    <property type="evidence" value="ECO:0007669"/>
    <property type="project" value="UniProtKB-KW"/>
</dbReference>
<evidence type="ECO:0000256" key="4">
    <source>
        <dbReference type="ARBA" id="ARBA00022679"/>
    </source>
</evidence>
<reference evidence="7 8" key="1">
    <citation type="submission" date="2017-08" db="EMBL/GenBank/DDBJ databases">
        <title>Draft genome sequence of filamentous cyanobacterium Calothrix elsteri CCALA 953.</title>
        <authorList>
            <person name="Gagunashvili A.N."/>
            <person name="Elster J."/>
            <person name="Andresson O.S."/>
        </authorList>
    </citation>
    <scope>NUCLEOTIDE SEQUENCE [LARGE SCALE GENOMIC DNA]</scope>
    <source>
        <strain evidence="7 8">CCALA 953</strain>
    </source>
</reference>